<evidence type="ECO:0000313" key="4">
    <source>
        <dbReference type="Proteomes" id="UP001596417"/>
    </source>
</evidence>
<protein>
    <submittedName>
        <fullName evidence="3">NAD-dependent epimerase/dehydratase family protein</fullName>
    </submittedName>
</protein>
<comment type="similarity">
    <text evidence="1">Belongs to the NAD(P)-dependent epimerase/dehydratase family.</text>
</comment>
<dbReference type="Pfam" id="PF01370">
    <property type="entry name" value="Epimerase"/>
    <property type="match status" value="1"/>
</dbReference>
<dbReference type="PANTHER" id="PTHR43000">
    <property type="entry name" value="DTDP-D-GLUCOSE 4,6-DEHYDRATASE-RELATED"/>
    <property type="match status" value="1"/>
</dbReference>
<dbReference type="Proteomes" id="UP001596417">
    <property type="component" value="Unassembled WGS sequence"/>
</dbReference>
<reference evidence="3 4" key="1">
    <citation type="journal article" date="2019" name="Int. J. Syst. Evol. Microbiol.">
        <title>The Global Catalogue of Microorganisms (GCM) 10K type strain sequencing project: providing services to taxonomists for standard genome sequencing and annotation.</title>
        <authorList>
            <consortium name="The Broad Institute Genomics Platform"/>
            <consortium name="The Broad Institute Genome Sequencing Center for Infectious Disease"/>
            <person name="Wu L."/>
            <person name="Ma J."/>
        </authorList>
    </citation>
    <scope>NUCLEOTIDE SEQUENCE [LARGE SCALE GENOMIC DNA]</scope>
    <source>
        <strain evidence="3 4">RDMS1</strain>
    </source>
</reference>
<name>A0ABD5YQA0_9EURY</name>
<evidence type="ECO:0000313" key="3">
    <source>
        <dbReference type="EMBL" id="MFC7188565.1"/>
    </source>
</evidence>
<dbReference type="GeneID" id="76198109"/>
<dbReference type="Gene3D" id="3.40.50.720">
    <property type="entry name" value="NAD(P)-binding Rossmann-like Domain"/>
    <property type="match status" value="1"/>
</dbReference>
<keyword evidence="4" id="KW-1185">Reference proteome</keyword>
<evidence type="ECO:0000256" key="1">
    <source>
        <dbReference type="ARBA" id="ARBA00007637"/>
    </source>
</evidence>
<comment type="caution">
    <text evidence="3">The sequence shown here is derived from an EMBL/GenBank/DDBJ whole genome shotgun (WGS) entry which is preliminary data.</text>
</comment>
<organism evidence="3 4">
    <name type="scientific">Halocatena marina</name>
    <dbReference type="NCBI Taxonomy" id="2934937"/>
    <lineage>
        <taxon>Archaea</taxon>
        <taxon>Methanobacteriati</taxon>
        <taxon>Methanobacteriota</taxon>
        <taxon>Stenosarchaea group</taxon>
        <taxon>Halobacteria</taxon>
        <taxon>Halobacteriales</taxon>
        <taxon>Natronomonadaceae</taxon>
        <taxon>Halocatena</taxon>
    </lineage>
</organism>
<dbReference type="AlphaFoldDB" id="A0ABD5YQA0"/>
<dbReference type="RefSeq" id="WP_248904012.1">
    <property type="nucleotide sequence ID" value="NZ_CP109979.1"/>
</dbReference>
<proteinExistence type="inferred from homology"/>
<dbReference type="InterPro" id="IPR036291">
    <property type="entry name" value="NAD(P)-bd_dom_sf"/>
</dbReference>
<gene>
    <name evidence="3" type="ORF">ACFQL7_00975</name>
</gene>
<dbReference type="SUPFAM" id="SSF51735">
    <property type="entry name" value="NAD(P)-binding Rossmann-fold domains"/>
    <property type="match status" value="1"/>
</dbReference>
<accession>A0ABD5YQA0</accession>
<evidence type="ECO:0000259" key="2">
    <source>
        <dbReference type="Pfam" id="PF01370"/>
    </source>
</evidence>
<dbReference type="EMBL" id="JBHTAX010000001">
    <property type="protein sequence ID" value="MFC7188565.1"/>
    <property type="molecule type" value="Genomic_DNA"/>
</dbReference>
<sequence>MTIEETPATTPTVAITGAAGFAGSCVIQAFQNKHPDWNLIGIDNFYLGTVRTVGDLSIKHVDIRDRRRLASAISDADVVVHLAAISGVPDCTENPDLTYETNVVGTANVTNWCRKTGAGLVFPLSMAIVGDPQEFPISIDHPRTPMNWYGRTKVLGERIVESFAANAFPAHLFLKGNLYGIHRAGGQTVTRNNVINYFVERALAGEDLTVYKPGTQARNYVHVVDVAQAYVQSVEAVLDQRDRGETGIEKFEIAGRKAPSVLDIAEFIQEVATERGIDVRVRQVENPRTETLVSNFDVDISKAQSELNWEPERGIESSIREAFDLLSKANN</sequence>
<dbReference type="InterPro" id="IPR001509">
    <property type="entry name" value="Epimerase_deHydtase"/>
</dbReference>
<feature type="domain" description="NAD-dependent epimerase/dehydratase" evidence="2">
    <location>
        <begin position="13"/>
        <end position="236"/>
    </location>
</feature>